<evidence type="ECO:0000256" key="1">
    <source>
        <dbReference type="ARBA" id="ARBA00001974"/>
    </source>
</evidence>
<keyword evidence="5" id="KW-0274">FAD</keyword>
<keyword evidence="13" id="KW-1185">Reference proteome</keyword>
<dbReference type="InterPro" id="IPR016169">
    <property type="entry name" value="FAD-bd_PCMH_sub2"/>
</dbReference>
<dbReference type="GO" id="GO:1903457">
    <property type="term" value="P:lactate catabolic process"/>
    <property type="evidence" value="ECO:0007669"/>
    <property type="project" value="TreeGrafter"/>
</dbReference>
<evidence type="ECO:0000313" key="12">
    <source>
        <dbReference type="EMBL" id="PPQ98242.1"/>
    </source>
</evidence>
<dbReference type="SUPFAM" id="SSF56176">
    <property type="entry name" value="FAD-binding/transporter-associated domain-like"/>
    <property type="match status" value="1"/>
</dbReference>
<dbReference type="PROSITE" id="PS51387">
    <property type="entry name" value="FAD_PCMH"/>
    <property type="match status" value="1"/>
</dbReference>
<dbReference type="FunCoup" id="A0A409Y5E0">
    <property type="interactions" value="238"/>
</dbReference>
<evidence type="ECO:0000256" key="9">
    <source>
        <dbReference type="ARBA" id="ARBA00038897"/>
    </source>
</evidence>
<dbReference type="FunFam" id="3.30.70.2740:FF:000001">
    <property type="entry name" value="D-lactate dehydrogenase mitochondrial"/>
    <property type="match status" value="1"/>
</dbReference>
<dbReference type="EC" id="1.1.2.4" evidence="9"/>
<dbReference type="InterPro" id="IPR036318">
    <property type="entry name" value="FAD-bd_PCMH-like_sf"/>
</dbReference>
<dbReference type="GO" id="GO:0004458">
    <property type="term" value="F:D-lactate dehydrogenase (cytochrome) activity"/>
    <property type="evidence" value="ECO:0007669"/>
    <property type="project" value="UniProtKB-EC"/>
</dbReference>
<dbReference type="SUPFAM" id="SSF55103">
    <property type="entry name" value="FAD-linked oxidases, C-terminal domain"/>
    <property type="match status" value="1"/>
</dbReference>
<name>A0A409Y5E0_9AGAR</name>
<dbReference type="Pfam" id="PF01565">
    <property type="entry name" value="FAD_binding_4"/>
    <property type="match status" value="1"/>
</dbReference>
<dbReference type="OrthoDB" id="7786253at2759"/>
<dbReference type="InterPro" id="IPR006094">
    <property type="entry name" value="Oxid_FAD_bind_N"/>
</dbReference>
<organism evidence="12 13">
    <name type="scientific">Gymnopilus dilepis</name>
    <dbReference type="NCBI Taxonomy" id="231916"/>
    <lineage>
        <taxon>Eukaryota</taxon>
        <taxon>Fungi</taxon>
        <taxon>Dikarya</taxon>
        <taxon>Basidiomycota</taxon>
        <taxon>Agaricomycotina</taxon>
        <taxon>Agaricomycetes</taxon>
        <taxon>Agaricomycetidae</taxon>
        <taxon>Agaricales</taxon>
        <taxon>Agaricineae</taxon>
        <taxon>Hymenogastraceae</taxon>
        <taxon>Gymnopilus</taxon>
    </lineage>
</organism>
<dbReference type="GO" id="GO:0071949">
    <property type="term" value="F:FAD binding"/>
    <property type="evidence" value="ECO:0007669"/>
    <property type="project" value="InterPro"/>
</dbReference>
<dbReference type="Gene3D" id="3.30.70.2740">
    <property type="match status" value="1"/>
</dbReference>
<dbReference type="InterPro" id="IPR016171">
    <property type="entry name" value="Vanillyl_alc_oxidase_C-sub2"/>
</dbReference>
<dbReference type="InterPro" id="IPR016166">
    <property type="entry name" value="FAD-bd_PCMH"/>
</dbReference>
<comment type="subcellular location">
    <subcellularLocation>
        <location evidence="2">Mitochondrion</location>
    </subcellularLocation>
</comment>
<evidence type="ECO:0000256" key="3">
    <source>
        <dbReference type="ARBA" id="ARBA00008000"/>
    </source>
</evidence>
<gene>
    <name evidence="12" type="ORF">CVT26_003413</name>
</gene>
<comment type="catalytic activity">
    <reaction evidence="10">
        <text>(R)-lactate + 2 Fe(III)-[cytochrome c] = 2 Fe(II)-[cytochrome c] + pyruvate + 2 H(+)</text>
        <dbReference type="Rhea" id="RHEA:13521"/>
        <dbReference type="Rhea" id="RHEA-COMP:10350"/>
        <dbReference type="Rhea" id="RHEA-COMP:14399"/>
        <dbReference type="ChEBI" id="CHEBI:15361"/>
        <dbReference type="ChEBI" id="CHEBI:15378"/>
        <dbReference type="ChEBI" id="CHEBI:16004"/>
        <dbReference type="ChEBI" id="CHEBI:29033"/>
        <dbReference type="ChEBI" id="CHEBI:29034"/>
        <dbReference type="EC" id="1.1.2.4"/>
    </reaction>
</comment>
<evidence type="ECO:0000256" key="4">
    <source>
        <dbReference type="ARBA" id="ARBA00022630"/>
    </source>
</evidence>
<dbReference type="PANTHER" id="PTHR11748">
    <property type="entry name" value="D-LACTATE DEHYDROGENASE"/>
    <property type="match status" value="1"/>
</dbReference>
<reference evidence="12 13" key="1">
    <citation type="journal article" date="2018" name="Evol. Lett.">
        <title>Horizontal gene cluster transfer increased hallucinogenic mushroom diversity.</title>
        <authorList>
            <person name="Reynolds H.T."/>
            <person name="Vijayakumar V."/>
            <person name="Gluck-Thaler E."/>
            <person name="Korotkin H.B."/>
            <person name="Matheny P.B."/>
            <person name="Slot J.C."/>
        </authorList>
    </citation>
    <scope>NUCLEOTIDE SEQUENCE [LARGE SCALE GENOMIC DNA]</scope>
    <source>
        <strain evidence="12 13">SRW20</strain>
    </source>
</reference>
<comment type="caution">
    <text evidence="12">The sequence shown here is derived from an EMBL/GenBank/DDBJ whole genome shotgun (WGS) entry which is preliminary data.</text>
</comment>
<dbReference type="EMBL" id="NHYE01001135">
    <property type="protein sequence ID" value="PPQ98242.1"/>
    <property type="molecule type" value="Genomic_DNA"/>
</dbReference>
<keyword evidence="8" id="KW-0496">Mitochondrion</keyword>
<evidence type="ECO:0000256" key="6">
    <source>
        <dbReference type="ARBA" id="ARBA00022946"/>
    </source>
</evidence>
<dbReference type="FunFam" id="1.10.45.10:FF:000001">
    <property type="entry name" value="D-lactate dehydrogenase mitochondrial"/>
    <property type="match status" value="1"/>
</dbReference>
<dbReference type="Gene3D" id="1.10.45.10">
    <property type="entry name" value="Vanillyl-alcohol Oxidase, Chain A, domain 4"/>
    <property type="match status" value="1"/>
</dbReference>
<dbReference type="GO" id="GO:0008720">
    <property type="term" value="F:D-lactate dehydrogenase (NAD+) activity"/>
    <property type="evidence" value="ECO:0007669"/>
    <property type="project" value="TreeGrafter"/>
</dbReference>
<dbReference type="AlphaFoldDB" id="A0A409Y5E0"/>
<evidence type="ECO:0000256" key="2">
    <source>
        <dbReference type="ARBA" id="ARBA00004173"/>
    </source>
</evidence>
<evidence type="ECO:0000256" key="8">
    <source>
        <dbReference type="ARBA" id="ARBA00023128"/>
    </source>
</evidence>
<keyword evidence="6" id="KW-0809">Transit peptide</keyword>
<dbReference type="Proteomes" id="UP000284706">
    <property type="component" value="Unassembled WGS sequence"/>
</dbReference>
<dbReference type="GO" id="GO:0005739">
    <property type="term" value="C:mitochondrion"/>
    <property type="evidence" value="ECO:0007669"/>
    <property type="project" value="UniProtKB-SubCell"/>
</dbReference>
<evidence type="ECO:0000313" key="13">
    <source>
        <dbReference type="Proteomes" id="UP000284706"/>
    </source>
</evidence>
<feature type="domain" description="FAD-binding PCMH-type" evidence="11">
    <location>
        <begin position="164"/>
        <end position="367"/>
    </location>
</feature>
<dbReference type="InterPro" id="IPR004113">
    <property type="entry name" value="FAD-bd_oxidored_4_C"/>
</dbReference>
<evidence type="ECO:0000256" key="7">
    <source>
        <dbReference type="ARBA" id="ARBA00023002"/>
    </source>
</evidence>
<sequence>MFTFVRGRLELALLGDARRFFSLNWHSHGAVASSRIPWHAKAGSNSSSTPVLRVAVDGAFLQRVHASQQSRSFATATAHSSGRGPTPTSLFFFISLASGLVGYGLAKSSLFLQSPGTNTPEFGSPKDIQRAIEELKTVFPEAEEKVSTDPDDLETHGFSPNDHHPGVKHSVVVYPESTEDVVKIVKIATKYRVPLTPYSGATSLEGQYRGHATGGICVDMANMDRIITINEKDSDLVCQPGARWMDINETLKEKGRICYLGFFQIKLTKFLPAFPGIPLFFPIDPAPGATIGGMLSTGCSGTNAVRYGTAKGEWFLNATVVLPSGEVIKTRRRSRKSSAGFDTTKLFIGAEGTLGIITEVTIRLAPVLPTTVALVHFPNVQKATEAVGEVLQAGVGIQCVELVDDIFVSAINKFGMSSRKYPEKDSLFFKFQGPTTTSLKETAAIVKKITEKYGGTGFRLAKNDTEAEELWSDRKNAHYFGLAIGGEGASGWPTDVCVPVSKLPELIFETKKDLAESGLMATMVGHVGDGNFHALILFKTEEEKKRAKEAVKRMVKRAIELDGTCTGEHGVGIGKKEYLNEELGEGTVKLMKTIKNAIDPLGIFNPGKVK</sequence>
<comment type="similarity">
    <text evidence="3">Belongs to the FAD-binding oxidoreductase/transferase type 4 family.</text>
</comment>
<dbReference type="Gene3D" id="3.30.465.10">
    <property type="match status" value="1"/>
</dbReference>
<dbReference type="STRING" id="231916.A0A409Y5E0"/>
<keyword evidence="7" id="KW-0560">Oxidoreductase</keyword>
<proteinExistence type="inferred from homology"/>
<dbReference type="Pfam" id="PF02913">
    <property type="entry name" value="FAD-oxidase_C"/>
    <property type="match status" value="1"/>
</dbReference>
<dbReference type="InterPro" id="IPR016164">
    <property type="entry name" value="FAD-linked_Oxase-like_C"/>
</dbReference>
<comment type="cofactor">
    <cofactor evidence="1">
        <name>FAD</name>
        <dbReference type="ChEBI" id="CHEBI:57692"/>
    </cofactor>
</comment>
<dbReference type="InParanoid" id="A0A409Y5E0"/>
<protein>
    <recommendedName>
        <fullName evidence="9">D-lactate dehydrogenase (cytochrome)</fullName>
        <ecNumber evidence="9">1.1.2.4</ecNumber>
    </recommendedName>
</protein>
<accession>A0A409Y5E0</accession>
<evidence type="ECO:0000259" key="11">
    <source>
        <dbReference type="PROSITE" id="PS51387"/>
    </source>
</evidence>
<dbReference type="PANTHER" id="PTHR11748:SF111">
    <property type="entry name" value="D-LACTATE DEHYDROGENASE, MITOCHONDRIAL-RELATED"/>
    <property type="match status" value="1"/>
</dbReference>
<evidence type="ECO:0000256" key="5">
    <source>
        <dbReference type="ARBA" id="ARBA00022827"/>
    </source>
</evidence>
<keyword evidence="4" id="KW-0285">Flavoprotein</keyword>
<evidence type="ECO:0000256" key="10">
    <source>
        <dbReference type="ARBA" id="ARBA00051436"/>
    </source>
</evidence>